<keyword evidence="1" id="KW-1133">Transmembrane helix</keyword>
<sequence>MRNPPFQSKSAFTLAELLVVIMIIGIMSAITLPMLSGITGQSRLEAATNALHSAAKLARQHAVTHKEPAYLIFHDDITDPELAYRSYAVFAIDISSPPVTQDDGYFVKDWERLPEGILIDPDANPSENLFEIGNDPWDGALNKNNELKIDGTTYITLGFKPTGEIAAASHHIHLAAGTVINGRPEIFNPCPGKQIHFTTFGKSLILDTVYGENDGDFQLLGETAE</sequence>
<keyword evidence="1" id="KW-0472">Membrane</keyword>
<organism evidence="2 3">
    <name type="scientific">Pontiella agarivorans</name>
    <dbReference type="NCBI Taxonomy" id="3038953"/>
    <lineage>
        <taxon>Bacteria</taxon>
        <taxon>Pseudomonadati</taxon>
        <taxon>Kiritimatiellota</taxon>
        <taxon>Kiritimatiellia</taxon>
        <taxon>Kiritimatiellales</taxon>
        <taxon>Pontiellaceae</taxon>
        <taxon>Pontiella</taxon>
    </lineage>
</organism>
<evidence type="ECO:0000313" key="3">
    <source>
        <dbReference type="Proteomes" id="UP001290861"/>
    </source>
</evidence>
<protein>
    <submittedName>
        <fullName evidence="2">Prepilin-type N-terminal cleavage/methylation domain-containing protein</fullName>
    </submittedName>
</protein>
<dbReference type="Gene3D" id="3.30.700.10">
    <property type="entry name" value="Glycoprotein, Type 4 Pilin"/>
    <property type="match status" value="1"/>
</dbReference>
<comment type="caution">
    <text evidence="2">The sequence shown here is derived from an EMBL/GenBank/DDBJ whole genome shotgun (WGS) entry which is preliminary data.</text>
</comment>
<proteinExistence type="predicted"/>
<keyword evidence="3" id="KW-1185">Reference proteome</keyword>
<dbReference type="EMBL" id="JARVCO010000006">
    <property type="protein sequence ID" value="MDZ8117871.1"/>
    <property type="molecule type" value="Genomic_DNA"/>
</dbReference>
<dbReference type="SUPFAM" id="SSF54523">
    <property type="entry name" value="Pili subunits"/>
    <property type="match status" value="1"/>
</dbReference>
<evidence type="ECO:0000256" key="1">
    <source>
        <dbReference type="SAM" id="Phobius"/>
    </source>
</evidence>
<name>A0ABU5MUU9_9BACT</name>
<dbReference type="InterPro" id="IPR045584">
    <property type="entry name" value="Pilin-like"/>
</dbReference>
<feature type="transmembrane region" description="Helical" evidence="1">
    <location>
        <begin position="12"/>
        <end position="35"/>
    </location>
</feature>
<dbReference type="Proteomes" id="UP001290861">
    <property type="component" value="Unassembled WGS sequence"/>
</dbReference>
<gene>
    <name evidence="2" type="ORF">P9H32_04465</name>
</gene>
<keyword evidence="1" id="KW-0812">Transmembrane</keyword>
<dbReference type="RefSeq" id="WP_322607673.1">
    <property type="nucleotide sequence ID" value="NZ_JARVCO010000006.1"/>
</dbReference>
<dbReference type="InterPro" id="IPR012902">
    <property type="entry name" value="N_methyl_site"/>
</dbReference>
<dbReference type="Pfam" id="PF07963">
    <property type="entry name" value="N_methyl"/>
    <property type="match status" value="1"/>
</dbReference>
<dbReference type="NCBIfam" id="TIGR02532">
    <property type="entry name" value="IV_pilin_GFxxxE"/>
    <property type="match status" value="1"/>
</dbReference>
<reference evidence="2 3" key="1">
    <citation type="journal article" date="2024" name="Appl. Environ. Microbiol.">
        <title>Pontiella agarivorans sp. nov., a novel marine anaerobic bacterium capable of degrading macroalgal polysaccharides and fixing nitrogen.</title>
        <authorList>
            <person name="Liu N."/>
            <person name="Kivenson V."/>
            <person name="Peng X."/>
            <person name="Cui Z."/>
            <person name="Lankiewicz T.S."/>
            <person name="Gosselin K.M."/>
            <person name="English C.J."/>
            <person name="Blair E.M."/>
            <person name="O'Malley M.A."/>
            <person name="Valentine D.L."/>
        </authorList>
    </citation>
    <scope>NUCLEOTIDE SEQUENCE [LARGE SCALE GENOMIC DNA]</scope>
    <source>
        <strain evidence="2 3">NLcol2</strain>
    </source>
</reference>
<evidence type="ECO:0000313" key="2">
    <source>
        <dbReference type="EMBL" id="MDZ8117871.1"/>
    </source>
</evidence>
<accession>A0ABU5MUU9</accession>